<keyword evidence="6" id="KW-0472">Membrane</keyword>
<keyword evidence="2" id="KW-0285">Flavoprotein</keyword>
<keyword evidence="6" id="KW-1133">Transmembrane helix</keyword>
<dbReference type="AlphaFoldDB" id="A0A8K0XAD0"/>
<dbReference type="GO" id="GO:0071949">
    <property type="term" value="F:FAD binding"/>
    <property type="evidence" value="ECO:0007669"/>
    <property type="project" value="InterPro"/>
</dbReference>
<dbReference type="InterPro" id="IPR002938">
    <property type="entry name" value="FAD-bd"/>
</dbReference>
<dbReference type="SUPFAM" id="SSF51905">
    <property type="entry name" value="FAD/NAD(P)-binding domain"/>
    <property type="match status" value="1"/>
</dbReference>
<name>A0A8K0XAD0_9PEZI</name>
<reference evidence="8" key="1">
    <citation type="journal article" date="2021" name="Nat. Commun.">
        <title>Genetic determinants of endophytism in the Arabidopsis root mycobiome.</title>
        <authorList>
            <person name="Mesny F."/>
            <person name="Miyauchi S."/>
            <person name="Thiergart T."/>
            <person name="Pickel B."/>
            <person name="Atanasova L."/>
            <person name="Karlsson M."/>
            <person name="Huettel B."/>
            <person name="Barry K.W."/>
            <person name="Haridas S."/>
            <person name="Chen C."/>
            <person name="Bauer D."/>
            <person name="Andreopoulos W."/>
            <person name="Pangilinan J."/>
            <person name="LaButti K."/>
            <person name="Riley R."/>
            <person name="Lipzen A."/>
            <person name="Clum A."/>
            <person name="Drula E."/>
            <person name="Henrissat B."/>
            <person name="Kohler A."/>
            <person name="Grigoriev I.V."/>
            <person name="Martin F.M."/>
            <person name="Hacquard S."/>
        </authorList>
    </citation>
    <scope>NUCLEOTIDE SEQUENCE</scope>
    <source>
        <strain evidence="8">MPI-CAGE-AT-0016</strain>
    </source>
</reference>
<sequence>MSSLTHFNRAASIMPLNIVVIGAGLGGLAAALSIKHERPDHDVLVVESAPVLAEIGAGLQLTPNATRLLVRWGLKSRLEKLATSPEEFVIRRYDGKKLLGERQGFANEMFKKFGSYYWDMHRADLQLAMFEQAKILGVRFHFGTLVTDIRPEIPELTTDKGDIITGDLIVAADGLWSKARSAVLGKPSPPIPTGDLAYRIVLKTKDLEDPELLEFMRKPRVRLWVGPECHAIYYPLRDNSMANIVLLVPDNLPDNVAKMAGSLSEMKEIFAKWDPLLQKFLEQVDRTDKWKLMHLEELAEWYNREGTIVFLGDACHPMLPYMAQGAGSAVEDGAALGVLLSKVTTREDLPKILETYQNLRAPRSTALQKWSMKQRHINHLPDGKEQEERDLVAESQLYDQNPGYPFYWIDPAAQSFTYGYDVMAELKKLGVESAVQSDI</sequence>
<proteinExistence type="inferred from homology"/>
<keyword evidence="4" id="KW-0560">Oxidoreductase</keyword>
<dbReference type="SUPFAM" id="SSF54373">
    <property type="entry name" value="FAD-linked reductases, C-terminal domain"/>
    <property type="match status" value="1"/>
</dbReference>
<keyword evidence="3" id="KW-0274">FAD</keyword>
<gene>
    <name evidence="8" type="ORF">B0T11DRAFT_273099</name>
</gene>
<keyword evidence="9" id="KW-1185">Reference proteome</keyword>
<dbReference type="PANTHER" id="PTHR13789:SF238">
    <property type="entry name" value="PUTATIVE (AFU_ORTHOLOGUE AFUA_2G01680)-RELATED"/>
    <property type="match status" value="1"/>
</dbReference>
<feature type="domain" description="FAD-binding" evidence="7">
    <location>
        <begin position="18"/>
        <end position="370"/>
    </location>
</feature>
<dbReference type="Pfam" id="PF01494">
    <property type="entry name" value="FAD_binding_3"/>
    <property type="match status" value="1"/>
</dbReference>
<evidence type="ECO:0000256" key="3">
    <source>
        <dbReference type="ARBA" id="ARBA00022827"/>
    </source>
</evidence>
<evidence type="ECO:0000256" key="6">
    <source>
        <dbReference type="SAM" id="Phobius"/>
    </source>
</evidence>
<evidence type="ECO:0000256" key="5">
    <source>
        <dbReference type="ARBA" id="ARBA00023033"/>
    </source>
</evidence>
<protein>
    <recommendedName>
        <fullName evidence="7">FAD-binding domain-containing protein</fullName>
    </recommendedName>
</protein>
<dbReference type="EMBL" id="JAGPXD010000001">
    <property type="protein sequence ID" value="KAH7376908.1"/>
    <property type="molecule type" value="Genomic_DNA"/>
</dbReference>
<dbReference type="OrthoDB" id="16820at2759"/>
<dbReference type="FunFam" id="3.50.50.60:FF:000115">
    <property type="entry name" value="Salicylate hydroxylase, putative"/>
    <property type="match status" value="1"/>
</dbReference>
<comment type="caution">
    <text evidence="8">The sequence shown here is derived from an EMBL/GenBank/DDBJ whole genome shotgun (WGS) entry which is preliminary data.</text>
</comment>
<evidence type="ECO:0000259" key="7">
    <source>
        <dbReference type="Pfam" id="PF01494"/>
    </source>
</evidence>
<evidence type="ECO:0000256" key="1">
    <source>
        <dbReference type="ARBA" id="ARBA00007992"/>
    </source>
</evidence>
<organism evidence="8 9">
    <name type="scientific">Plectosphaerella cucumerina</name>
    <dbReference type="NCBI Taxonomy" id="40658"/>
    <lineage>
        <taxon>Eukaryota</taxon>
        <taxon>Fungi</taxon>
        <taxon>Dikarya</taxon>
        <taxon>Ascomycota</taxon>
        <taxon>Pezizomycotina</taxon>
        <taxon>Sordariomycetes</taxon>
        <taxon>Hypocreomycetidae</taxon>
        <taxon>Glomerellales</taxon>
        <taxon>Plectosphaerellaceae</taxon>
        <taxon>Plectosphaerella</taxon>
    </lineage>
</organism>
<dbReference type="Proteomes" id="UP000813385">
    <property type="component" value="Unassembled WGS sequence"/>
</dbReference>
<feature type="transmembrane region" description="Helical" evidence="6">
    <location>
        <begin position="12"/>
        <end position="34"/>
    </location>
</feature>
<evidence type="ECO:0000256" key="4">
    <source>
        <dbReference type="ARBA" id="ARBA00023002"/>
    </source>
</evidence>
<dbReference type="InterPro" id="IPR036188">
    <property type="entry name" value="FAD/NAD-bd_sf"/>
</dbReference>
<dbReference type="GO" id="GO:0004497">
    <property type="term" value="F:monooxygenase activity"/>
    <property type="evidence" value="ECO:0007669"/>
    <property type="project" value="UniProtKB-KW"/>
</dbReference>
<keyword evidence="6" id="KW-0812">Transmembrane</keyword>
<accession>A0A8K0XAD0</accession>
<dbReference type="PANTHER" id="PTHR13789">
    <property type="entry name" value="MONOOXYGENASE"/>
    <property type="match status" value="1"/>
</dbReference>
<dbReference type="InterPro" id="IPR050493">
    <property type="entry name" value="FAD-dep_Monooxygenase_BioMet"/>
</dbReference>
<evidence type="ECO:0000256" key="2">
    <source>
        <dbReference type="ARBA" id="ARBA00022630"/>
    </source>
</evidence>
<keyword evidence="5" id="KW-0503">Monooxygenase</keyword>
<dbReference type="Gene3D" id="3.50.50.60">
    <property type="entry name" value="FAD/NAD(P)-binding domain"/>
    <property type="match status" value="1"/>
</dbReference>
<comment type="similarity">
    <text evidence="1">Belongs to the paxM FAD-dependent monooxygenase family.</text>
</comment>
<dbReference type="PRINTS" id="PR00420">
    <property type="entry name" value="RNGMNOXGNASE"/>
</dbReference>
<evidence type="ECO:0000313" key="8">
    <source>
        <dbReference type="EMBL" id="KAH7376908.1"/>
    </source>
</evidence>
<evidence type="ECO:0000313" key="9">
    <source>
        <dbReference type="Proteomes" id="UP000813385"/>
    </source>
</evidence>